<comment type="subcellular location">
    <subcellularLocation>
        <location evidence="2 7">Membrane</location>
        <topology evidence="2 7">Multi-pass membrane protein</topology>
    </subcellularLocation>
</comment>
<dbReference type="GO" id="GO:0016192">
    <property type="term" value="P:vesicle-mediated transport"/>
    <property type="evidence" value="ECO:0007669"/>
    <property type="project" value="UniProtKB-ARBA"/>
</dbReference>
<dbReference type="Gramene" id="ABO98380">
    <property type="protein sequence ID" value="ABO98380"/>
    <property type="gene ID" value="OSTLU_26039"/>
</dbReference>
<reference evidence="9 10" key="1">
    <citation type="journal article" date="2007" name="Proc. Natl. Acad. Sci. U.S.A.">
        <title>The tiny eukaryote Ostreococcus provides genomic insights into the paradox of plankton speciation.</title>
        <authorList>
            <person name="Palenik B."/>
            <person name="Grimwood J."/>
            <person name="Aerts A."/>
            <person name="Rouze P."/>
            <person name="Salamov A."/>
            <person name="Putnam N."/>
            <person name="Dupont C."/>
            <person name="Jorgensen R."/>
            <person name="Derelle E."/>
            <person name="Rombauts S."/>
            <person name="Zhou K."/>
            <person name="Otillar R."/>
            <person name="Merchant S.S."/>
            <person name="Podell S."/>
            <person name="Gaasterland T."/>
            <person name="Napoli C."/>
            <person name="Gendler K."/>
            <person name="Manuell A."/>
            <person name="Tai V."/>
            <person name="Vallon O."/>
            <person name="Piganeau G."/>
            <person name="Jancek S."/>
            <person name="Heijde M."/>
            <person name="Jabbari K."/>
            <person name="Bowler C."/>
            <person name="Lohr M."/>
            <person name="Robbens S."/>
            <person name="Werner G."/>
            <person name="Dubchak I."/>
            <person name="Pazour G.J."/>
            <person name="Ren Q."/>
            <person name="Paulsen I."/>
            <person name="Delwiche C."/>
            <person name="Schmutz J."/>
            <person name="Rokhsar D."/>
            <person name="Van de Peer Y."/>
            <person name="Moreau H."/>
            <person name="Grigoriev I.V."/>
        </authorList>
    </citation>
    <scope>NUCLEOTIDE SEQUENCE [LARGE SCALE GENOMIC DNA]</scope>
    <source>
        <strain evidence="9 10">CCE9901</strain>
    </source>
</reference>
<dbReference type="Pfam" id="PF03208">
    <property type="entry name" value="PRA1"/>
    <property type="match status" value="1"/>
</dbReference>
<dbReference type="GO" id="GO:0005783">
    <property type="term" value="C:endoplasmic reticulum"/>
    <property type="evidence" value="ECO:0007669"/>
    <property type="project" value="UniProtKB-ARBA"/>
</dbReference>
<name>A4S3F7_OSTLU</name>
<keyword evidence="7" id="KW-0813">Transport</keyword>
<evidence type="ECO:0000256" key="5">
    <source>
        <dbReference type="ARBA" id="ARBA00022989"/>
    </source>
</evidence>
<dbReference type="GO" id="GO:0016020">
    <property type="term" value="C:membrane"/>
    <property type="evidence" value="ECO:0007669"/>
    <property type="project" value="UniProtKB-SubCell"/>
</dbReference>
<keyword evidence="5" id="KW-1133">Transmembrane helix</keyword>
<dbReference type="KEGG" id="olu:OSTLU_26039"/>
<evidence type="ECO:0000256" key="2">
    <source>
        <dbReference type="ARBA" id="ARBA00004141"/>
    </source>
</evidence>
<dbReference type="Proteomes" id="UP000001568">
    <property type="component" value="Chromosome 10"/>
</dbReference>
<evidence type="ECO:0000256" key="7">
    <source>
        <dbReference type="RuleBase" id="RU363107"/>
    </source>
</evidence>
<comment type="similarity">
    <text evidence="3 7">Belongs to the PRA1 family.</text>
</comment>
<sequence>MASNGAANGVFSGNPLSLSLGRDDFTQWVKHRKNGDSAPATSSRDRDRRADVPDRRGSDSGGRASVRFKTPYMTVDDLKKPPKPWREFLCTDHLRRSYSVPKTMLECKIRLDGNAFEYVGNYARMALVFGGVMLYRNPTAVVGAYASAKLYAWMDRNIAATSEMQALKMIGTIISWFVMMYTKASAAMSTTMLLTMAFLVTHGCLRRLDAPKPIKIGKYTGISKWETQSPRKRPMS</sequence>
<dbReference type="EMBL" id="CP000590">
    <property type="protein sequence ID" value="ABO98380.1"/>
    <property type="molecule type" value="Genomic_DNA"/>
</dbReference>
<keyword evidence="6" id="KW-0472">Membrane</keyword>
<evidence type="ECO:0000256" key="6">
    <source>
        <dbReference type="ARBA" id="ARBA00023136"/>
    </source>
</evidence>
<evidence type="ECO:0000256" key="1">
    <source>
        <dbReference type="ARBA" id="ARBA00002501"/>
    </source>
</evidence>
<dbReference type="AlphaFoldDB" id="A4S3F7"/>
<evidence type="ECO:0000313" key="9">
    <source>
        <dbReference type="EMBL" id="ABO98380.1"/>
    </source>
</evidence>
<dbReference type="RefSeq" id="XP_001420087.1">
    <property type="nucleotide sequence ID" value="XM_001420050.1"/>
</dbReference>
<organism evidence="9 10">
    <name type="scientific">Ostreococcus lucimarinus (strain CCE9901)</name>
    <dbReference type="NCBI Taxonomy" id="436017"/>
    <lineage>
        <taxon>Eukaryota</taxon>
        <taxon>Viridiplantae</taxon>
        <taxon>Chlorophyta</taxon>
        <taxon>Mamiellophyceae</taxon>
        <taxon>Mamiellales</taxon>
        <taxon>Bathycoccaceae</taxon>
        <taxon>Ostreococcus</taxon>
    </lineage>
</organism>
<dbReference type="InterPro" id="IPR004895">
    <property type="entry name" value="Prenylated_rab_accept_PRA1"/>
</dbReference>
<feature type="compositionally biased region" description="Basic and acidic residues" evidence="8">
    <location>
        <begin position="43"/>
        <end position="58"/>
    </location>
</feature>
<comment type="function">
    <text evidence="1 7">May be involved in both secretory and endocytic intracellular trafficking in the endosomal/prevacuolar compartments.</text>
</comment>
<evidence type="ECO:0000256" key="4">
    <source>
        <dbReference type="ARBA" id="ARBA00022692"/>
    </source>
</evidence>
<evidence type="ECO:0000256" key="3">
    <source>
        <dbReference type="ARBA" id="ARBA00006483"/>
    </source>
</evidence>
<dbReference type="GeneID" id="5004041"/>
<proteinExistence type="inferred from homology"/>
<evidence type="ECO:0000313" key="10">
    <source>
        <dbReference type="Proteomes" id="UP000001568"/>
    </source>
</evidence>
<dbReference type="HOGENOM" id="CLU_1177076_0_0_1"/>
<keyword evidence="4" id="KW-0812">Transmembrane</keyword>
<dbReference type="OMA" id="WREFLCT"/>
<evidence type="ECO:0000256" key="8">
    <source>
        <dbReference type="SAM" id="MobiDB-lite"/>
    </source>
</evidence>
<dbReference type="OrthoDB" id="498746at2759"/>
<keyword evidence="10" id="KW-1185">Reference proteome</keyword>
<protein>
    <recommendedName>
        <fullName evidence="7">PRA1 family protein</fullName>
    </recommendedName>
</protein>
<gene>
    <name evidence="9" type="ORF">OSTLU_26039</name>
</gene>
<accession>A4S3F7</accession>
<feature type="region of interest" description="Disordered" evidence="8">
    <location>
        <begin position="29"/>
        <end position="65"/>
    </location>
</feature>